<evidence type="ECO:0000256" key="2">
    <source>
        <dbReference type="ARBA" id="ARBA00022525"/>
    </source>
</evidence>
<dbReference type="Gene3D" id="2.10.60.10">
    <property type="entry name" value="CD59"/>
    <property type="match status" value="1"/>
</dbReference>
<dbReference type="PROSITE" id="PS00272">
    <property type="entry name" value="SNAKE_TOXIN"/>
    <property type="match status" value="1"/>
</dbReference>
<dbReference type="EMBL" id="GAHB01000002">
    <property type="protein sequence ID" value="JAA74718.1"/>
    <property type="molecule type" value="mRNA"/>
</dbReference>
<reference evidence="10" key="1">
    <citation type="journal article" date="2013" name="Toxins">
        <title>Venom down under: dynamic evolution of Australian elapid snake toxins.</title>
        <authorList>
            <person name="Jackson T.N."/>
            <person name="Sunagar K."/>
            <person name="Undheim E.A."/>
            <person name="Koludarov I."/>
            <person name="Chan A.H."/>
            <person name="Sanders K."/>
            <person name="Ali S.A."/>
            <person name="Hendrikx I."/>
            <person name="Dunstan N."/>
            <person name="Fry B.G."/>
        </authorList>
    </citation>
    <scope>NUCLEOTIDE SEQUENCE</scope>
    <source>
        <tissue evidence="10">Maxillary venom gland</tissue>
    </source>
</reference>
<keyword evidence="4" id="KW-0528">Neurotoxin</keyword>
<dbReference type="AlphaFoldDB" id="R4G2F2"/>
<evidence type="ECO:0000313" key="9">
    <source>
        <dbReference type="EMBL" id="JAA74718.1"/>
    </source>
</evidence>
<keyword evidence="7" id="KW-0629">Postsynaptic neurotoxin</keyword>
<keyword evidence="5" id="KW-0008">Acetylcholine receptor inhibiting toxin</keyword>
<dbReference type="InterPro" id="IPR003571">
    <property type="entry name" value="Snake_3FTx"/>
</dbReference>
<accession>R4G2F2</accession>
<dbReference type="CDD" id="cd00206">
    <property type="entry name" value="TFP_snake_toxin"/>
    <property type="match status" value="1"/>
</dbReference>
<dbReference type="Pfam" id="PF21947">
    <property type="entry name" value="Toxin_cobra-type"/>
    <property type="match status" value="1"/>
</dbReference>
<evidence type="ECO:0000256" key="6">
    <source>
        <dbReference type="ARBA" id="ARBA00023157"/>
    </source>
</evidence>
<evidence type="ECO:0000256" key="7">
    <source>
        <dbReference type="ARBA" id="ARBA00023327"/>
    </source>
</evidence>
<evidence type="ECO:0000256" key="1">
    <source>
        <dbReference type="ARBA" id="ARBA00004613"/>
    </source>
</evidence>
<evidence type="ECO:0000256" key="5">
    <source>
        <dbReference type="ARBA" id="ARBA00022945"/>
    </source>
</evidence>
<keyword evidence="2" id="KW-0964">Secreted</keyword>
<dbReference type="GO" id="GO:0005576">
    <property type="term" value="C:extracellular region"/>
    <property type="evidence" value="ECO:0007669"/>
    <property type="project" value="UniProtKB-SubCell"/>
</dbReference>
<comment type="subcellular location">
    <subcellularLocation>
        <location evidence="1">Secreted</location>
    </subcellularLocation>
</comment>
<evidence type="ECO:0000256" key="4">
    <source>
        <dbReference type="ARBA" id="ARBA00022699"/>
    </source>
</evidence>
<evidence type="ECO:0000313" key="10">
    <source>
        <dbReference type="EMBL" id="JAA74719.1"/>
    </source>
</evidence>
<keyword evidence="8" id="KW-0732">Signal</keyword>
<dbReference type="InterPro" id="IPR018354">
    <property type="entry name" value="Snake_toxin_con_site"/>
</dbReference>
<name>R4G2F2_9SAUR</name>
<dbReference type="InterPro" id="IPR045860">
    <property type="entry name" value="Snake_toxin-like_sf"/>
</dbReference>
<feature type="signal peptide" evidence="8">
    <location>
        <begin position="1"/>
        <end position="21"/>
    </location>
</feature>
<evidence type="ECO:0000256" key="8">
    <source>
        <dbReference type="SAM" id="SignalP"/>
    </source>
</evidence>
<keyword evidence="3" id="KW-0800">Toxin</keyword>
<dbReference type="GO" id="GO:0030550">
    <property type="term" value="F:acetylcholine receptor inhibitor activity"/>
    <property type="evidence" value="ECO:0007669"/>
    <property type="project" value="UniProtKB-KW"/>
</dbReference>
<organism evidence="10">
    <name type="scientific">Cacophis squamulosus</name>
    <dbReference type="NCBI Taxonomy" id="505434"/>
    <lineage>
        <taxon>Eukaryota</taxon>
        <taxon>Metazoa</taxon>
        <taxon>Chordata</taxon>
        <taxon>Craniata</taxon>
        <taxon>Vertebrata</taxon>
        <taxon>Euteleostomi</taxon>
        <taxon>Lepidosauria</taxon>
        <taxon>Squamata</taxon>
        <taxon>Bifurcata</taxon>
        <taxon>Unidentata</taxon>
        <taxon>Episquamata</taxon>
        <taxon>Toxicofera</taxon>
        <taxon>Serpentes</taxon>
        <taxon>Colubroidea</taxon>
        <taxon>Elapidae</taxon>
        <taxon>Hydrophiinae</taxon>
        <taxon>Cacophis</taxon>
    </lineage>
</organism>
<feature type="chain" id="PRO_5007722980" evidence="8">
    <location>
        <begin position="22"/>
        <end position="92"/>
    </location>
</feature>
<dbReference type="EMBL" id="GAHB01000001">
    <property type="protein sequence ID" value="JAA74719.1"/>
    <property type="molecule type" value="mRNA"/>
</dbReference>
<proteinExistence type="evidence at transcript level"/>
<evidence type="ECO:0000256" key="3">
    <source>
        <dbReference type="ARBA" id="ARBA00022656"/>
    </source>
</evidence>
<sequence>MKTLLLTLVVVTIVCLDLGDSLICYVGYNAPRTCPNGQKLCYKITSCVGVCPKRDQPIEMGCAATCPIRNRGVKVICCSTDRCNKLSNWERP</sequence>
<dbReference type="SUPFAM" id="SSF57302">
    <property type="entry name" value="Snake toxin-like"/>
    <property type="match status" value="1"/>
</dbReference>
<dbReference type="GO" id="GO:0090729">
    <property type="term" value="F:toxin activity"/>
    <property type="evidence" value="ECO:0007669"/>
    <property type="project" value="UniProtKB-KW"/>
</dbReference>
<keyword evidence="6" id="KW-1015">Disulfide bond</keyword>
<protein>
    <submittedName>
        <fullName evidence="10">3FTx-Cac-16</fullName>
    </submittedName>
    <submittedName>
        <fullName evidence="9">3FTx-Cac-18</fullName>
    </submittedName>
</protein>
<dbReference type="InterPro" id="IPR054131">
    <property type="entry name" value="Toxin_cobra-type"/>
</dbReference>